<evidence type="ECO:0000256" key="6">
    <source>
        <dbReference type="SAM" id="MobiDB-lite"/>
    </source>
</evidence>
<keyword evidence="10" id="KW-1185">Reference proteome</keyword>
<dbReference type="Proteomes" id="UP000283210">
    <property type="component" value="Chromosome 16"/>
</dbReference>
<dbReference type="InterPro" id="IPR004020">
    <property type="entry name" value="DAPIN"/>
</dbReference>
<organism evidence="9 10">
    <name type="scientific">Oryzias javanicus</name>
    <name type="common">Javanese ricefish</name>
    <name type="synonym">Aplocheilus javanicus</name>
    <dbReference type="NCBI Taxonomy" id="123683"/>
    <lineage>
        <taxon>Eukaryota</taxon>
        <taxon>Metazoa</taxon>
        <taxon>Chordata</taxon>
        <taxon>Craniata</taxon>
        <taxon>Vertebrata</taxon>
        <taxon>Euteleostomi</taxon>
        <taxon>Actinopterygii</taxon>
        <taxon>Neopterygii</taxon>
        <taxon>Teleostei</taxon>
        <taxon>Neoteleostei</taxon>
        <taxon>Acanthomorphata</taxon>
        <taxon>Ovalentaria</taxon>
        <taxon>Atherinomorphae</taxon>
        <taxon>Beloniformes</taxon>
        <taxon>Adrianichthyidae</taxon>
        <taxon>Oryziinae</taxon>
        <taxon>Oryzias</taxon>
    </lineage>
</organism>
<reference evidence="9 10" key="1">
    <citation type="submission" date="2018-11" db="EMBL/GenBank/DDBJ databases">
        <authorList>
            <person name="Lopez-Roques C."/>
            <person name="Donnadieu C."/>
            <person name="Bouchez O."/>
            <person name="Klopp C."/>
            <person name="Cabau C."/>
            <person name="Zahm M."/>
        </authorList>
    </citation>
    <scope>NUCLEOTIDE SEQUENCE [LARGE SCALE GENOMIC DNA]</scope>
    <source>
        <strain evidence="9">RS831</strain>
        <tissue evidence="9">Whole body</tissue>
    </source>
</reference>
<dbReference type="InterPro" id="IPR011029">
    <property type="entry name" value="DEATH-like_dom_sf"/>
</dbReference>
<keyword evidence="4" id="KW-0391">Immunity</keyword>
<evidence type="ECO:0000256" key="4">
    <source>
        <dbReference type="ARBA" id="ARBA00022859"/>
    </source>
</evidence>
<reference evidence="9 10" key="2">
    <citation type="submission" date="2019-01" db="EMBL/GenBank/DDBJ databases">
        <title>A chromosome length genome reference of the Java medaka (oryzias javanicus).</title>
        <authorList>
            <person name="Herpin A."/>
            <person name="Takehana Y."/>
            <person name="Naruse K."/>
            <person name="Ansai S."/>
            <person name="Kawaguchi M."/>
        </authorList>
    </citation>
    <scope>NUCLEOTIDE SEQUENCE [LARGE SCALE GENOMIC DNA]</scope>
    <source>
        <strain evidence="9">RS831</strain>
        <tissue evidence="9">Whole body</tissue>
    </source>
</reference>
<dbReference type="GO" id="GO:0005829">
    <property type="term" value="C:cytosol"/>
    <property type="evidence" value="ECO:0007669"/>
    <property type="project" value="UniProtKB-SubCell"/>
</dbReference>
<evidence type="ECO:0000256" key="1">
    <source>
        <dbReference type="ARBA" id="ARBA00004514"/>
    </source>
</evidence>
<dbReference type="GO" id="GO:0006954">
    <property type="term" value="P:inflammatory response"/>
    <property type="evidence" value="ECO:0007669"/>
    <property type="project" value="UniProtKB-KW"/>
</dbReference>
<dbReference type="Pfam" id="PF00619">
    <property type="entry name" value="CARD"/>
    <property type="match status" value="1"/>
</dbReference>
<evidence type="ECO:0000313" key="10">
    <source>
        <dbReference type="Proteomes" id="UP000283210"/>
    </source>
</evidence>
<dbReference type="Pfam" id="PF02758">
    <property type="entry name" value="PYRIN"/>
    <property type="match status" value="1"/>
</dbReference>
<dbReference type="Gene3D" id="1.10.533.10">
    <property type="entry name" value="Death Domain, Fas"/>
    <property type="match status" value="2"/>
</dbReference>
<feature type="domain" description="CARD" evidence="7">
    <location>
        <begin position="145"/>
        <end position="234"/>
    </location>
</feature>
<comment type="subcellular location">
    <subcellularLocation>
        <location evidence="1">Cytoplasm</location>
        <location evidence="1">Cytosol</location>
    </subcellularLocation>
</comment>
<dbReference type="GO" id="GO:0042981">
    <property type="term" value="P:regulation of apoptotic process"/>
    <property type="evidence" value="ECO:0007669"/>
    <property type="project" value="InterPro"/>
</dbReference>
<dbReference type="PANTHER" id="PTHR46985:SF2">
    <property type="entry name" value="APOPTOSIS-ASSOCIATED SPECK-LIKE PROTEIN CONTAINING A CARD"/>
    <property type="match status" value="1"/>
</dbReference>
<keyword evidence="5" id="KW-0395">Inflammatory response</keyword>
<dbReference type="SUPFAM" id="SSF47986">
    <property type="entry name" value="DEATH domain"/>
    <property type="match status" value="2"/>
</dbReference>
<dbReference type="GO" id="GO:0045087">
    <property type="term" value="P:innate immune response"/>
    <property type="evidence" value="ECO:0007669"/>
    <property type="project" value="UniProtKB-KW"/>
</dbReference>
<proteinExistence type="predicted"/>
<dbReference type="PANTHER" id="PTHR46985">
    <property type="entry name" value="NACHT, LRR AND PYD DOMAINS-CONTAINING PROTEIN 1"/>
    <property type="match status" value="1"/>
</dbReference>
<evidence type="ECO:0000259" key="7">
    <source>
        <dbReference type="PROSITE" id="PS50209"/>
    </source>
</evidence>
<feature type="region of interest" description="Disordered" evidence="6">
    <location>
        <begin position="119"/>
        <end position="140"/>
    </location>
</feature>
<dbReference type="PROSITE" id="PS50824">
    <property type="entry name" value="DAPIN"/>
    <property type="match status" value="1"/>
</dbReference>
<protein>
    <recommendedName>
        <fullName evidence="11">Pyrin domain-containing protein</fullName>
    </recommendedName>
</protein>
<sequence length="234" mass="26428">MDEETALKKFLQKLSDDQFESFINKLLDREDPGVSEEQVKGRGRLEVVEVMVNVFSEEKLLNVAAEALHEARLVKYTVELAEGAVPGVNAEPDDPVDRIKSIIRFGLSPDSNPTFVVNTDSGGSSPEEKPTSSVNPECRHLDPWSNEHSSAFVEKYRMNLIHNVPDPDPLLDLLLHKKILSQSSYSEIKALPTDDRKMSKLLMGPYLKTKTSCDIFYDFLKKQHPYLVVDLLQN</sequence>
<dbReference type="AlphaFoldDB" id="A0A437CKB6"/>
<keyword evidence="2" id="KW-0963">Cytoplasm</keyword>
<evidence type="ECO:0000256" key="5">
    <source>
        <dbReference type="ARBA" id="ARBA00023198"/>
    </source>
</evidence>
<gene>
    <name evidence="9" type="ORF">OJAV_G00164720</name>
</gene>
<dbReference type="OrthoDB" id="8888059at2759"/>
<evidence type="ECO:0000256" key="2">
    <source>
        <dbReference type="ARBA" id="ARBA00022490"/>
    </source>
</evidence>
<dbReference type="InterPro" id="IPR001315">
    <property type="entry name" value="CARD"/>
</dbReference>
<feature type="domain" description="Pyrin" evidence="8">
    <location>
        <begin position="1"/>
        <end position="86"/>
    </location>
</feature>
<evidence type="ECO:0000256" key="3">
    <source>
        <dbReference type="ARBA" id="ARBA00022588"/>
    </source>
</evidence>
<evidence type="ECO:0000259" key="8">
    <source>
        <dbReference type="PROSITE" id="PS50824"/>
    </source>
</evidence>
<evidence type="ECO:0008006" key="11">
    <source>
        <dbReference type="Google" id="ProtNLM"/>
    </source>
</evidence>
<dbReference type="EMBL" id="CM012452">
    <property type="protein sequence ID" value="RVE63141.1"/>
    <property type="molecule type" value="Genomic_DNA"/>
</dbReference>
<dbReference type="InterPro" id="IPR051249">
    <property type="entry name" value="NLRP_Inflammasome"/>
</dbReference>
<evidence type="ECO:0000313" key="9">
    <source>
        <dbReference type="EMBL" id="RVE63141.1"/>
    </source>
</evidence>
<accession>A0A437CKB6</accession>
<name>A0A437CKB6_ORYJA</name>
<dbReference type="PROSITE" id="PS50209">
    <property type="entry name" value="CARD"/>
    <property type="match status" value="1"/>
</dbReference>
<keyword evidence="3" id="KW-0399">Innate immunity</keyword>